<name>A0ABT7K460_9HYPH</name>
<gene>
    <name evidence="2" type="ORF">PY649_28960</name>
</gene>
<keyword evidence="3" id="KW-1185">Reference proteome</keyword>
<accession>A0ABT7K460</accession>
<dbReference type="Proteomes" id="UP001172645">
    <property type="component" value="Unassembled WGS sequence"/>
</dbReference>
<dbReference type="RefSeq" id="WP_285872348.1">
    <property type="nucleotide sequence ID" value="NZ_JARFYM010000035.1"/>
</dbReference>
<proteinExistence type="predicted"/>
<feature type="compositionally biased region" description="Low complexity" evidence="1">
    <location>
        <begin position="74"/>
        <end position="83"/>
    </location>
</feature>
<evidence type="ECO:0000256" key="1">
    <source>
        <dbReference type="SAM" id="MobiDB-lite"/>
    </source>
</evidence>
<organism evidence="2 3">
    <name type="scientific">Rhizobium mayense</name>
    <dbReference type="NCBI Taxonomy" id="1312184"/>
    <lineage>
        <taxon>Bacteria</taxon>
        <taxon>Pseudomonadati</taxon>
        <taxon>Pseudomonadota</taxon>
        <taxon>Alphaproteobacteria</taxon>
        <taxon>Hyphomicrobiales</taxon>
        <taxon>Rhizobiaceae</taxon>
        <taxon>Rhizobium/Agrobacterium group</taxon>
        <taxon>Rhizobium</taxon>
    </lineage>
</organism>
<evidence type="ECO:0000313" key="3">
    <source>
        <dbReference type="Proteomes" id="UP001172645"/>
    </source>
</evidence>
<evidence type="ECO:0000313" key="2">
    <source>
        <dbReference type="EMBL" id="MDL2402932.1"/>
    </source>
</evidence>
<protein>
    <submittedName>
        <fullName evidence="2">Uncharacterized protein</fullName>
    </submittedName>
</protein>
<sequence length="83" mass="9656">MNIEFSYARRLALLARWVAFHRRERPIAAGQYAENYFEYQQGAADEISSRVKSSGSTNDRPRTAESRRCRRSIISRSRVSMGR</sequence>
<feature type="region of interest" description="Disordered" evidence="1">
    <location>
        <begin position="48"/>
        <end position="83"/>
    </location>
</feature>
<dbReference type="EMBL" id="JARFYM010000035">
    <property type="protein sequence ID" value="MDL2402932.1"/>
    <property type="molecule type" value="Genomic_DNA"/>
</dbReference>
<reference evidence="2" key="1">
    <citation type="submission" date="2023-06" db="EMBL/GenBank/DDBJ databases">
        <title>Phylogenetic Diversity of Rhizobium strains.</title>
        <authorList>
            <person name="Moura F.T."/>
            <person name="Helene L.C.F."/>
            <person name="Hungria M."/>
        </authorList>
    </citation>
    <scope>NUCLEOTIDE SEQUENCE</scope>
    <source>
        <strain evidence="2">CCGE526</strain>
    </source>
</reference>
<comment type="caution">
    <text evidence="2">The sequence shown here is derived from an EMBL/GenBank/DDBJ whole genome shotgun (WGS) entry which is preliminary data.</text>
</comment>